<evidence type="ECO:0000256" key="1">
    <source>
        <dbReference type="ARBA" id="ARBA00001954"/>
    </source>
</evidence>
<dbReference type="PANTHER" id="PTHR20883">
    <property type="entry name" value="PHYTANOYL-COA DIOXYGENASE DOMAIN CONTAINING 1"/>
    <property type="match status" value="1"/>
</dbReference>
<accession>A0A5E8HEI2</accession>
<dbReference type="STRING" id="1249483.LEP1GSC202_1497"/>
<sequence length="242" mass="29222">MENDGYYLIQNYFDLDSISKIKSILKKANEEWLKKNKNPKLINSAYLTSKQFLQNEEDRNTIFNFIASDQILKICKQIFQNEFYFLNTQIFFNPNDNEKKPYWHRDIQYLGIPEEEQTVRILKDFVWHFRIPLEEDPGLWFVPGSHKRWDHKEEREVRLEIGTHRSDEQLPNQILIPHFPGDLLVFSAHLLHKGEYGKNRFSFDILYTNFPESKEQIKIWEHFPDHTHSKIAEDKIFLFQTD</sequence>
<dbReference type="EMBL" id="AOGX02000015">
    <property type="protein sequence ID" value="EOQ89659.1"/>
    <property type="molecule type" value="Genomic_DNA"/>
</dbReference>
<organism evidence="2 3">
    <name type="scientific">Leptospira yanagawae serovar Saopaulo str. Sao Paulo = ATCC 700523</name>
    <dbReference type="NCBI Taxonomy" id="1249483"/>
    <lineage>
        <taxon>Bacteria</taxon>
        <taxon>Pseudomonadati</taxon>
        <taxon>Spirochaetota</taxon>
        <taxon>Spirochaetia</taxon>
        <taxon>Leptospirales</taxon>
        <taxon>Leptospiraceae</taxon>
        <taxon>Leptospira</taxon>
    </lineage>
</organism>
<dbReference type="Proteomes" id="UP000013996">
    <property type="component" value="Unassembled WGS sequence"/>
</dbReference>
<reference evidence="2 3" key="1">
    <citation type="submission" date="2013-04" db="EMBL/GenBank/DDBJ databases">
        <authorList>
            <person name="Harkins D.M."/>
            <person name="Durkin A.S."/>
            <person name="Brinkac L.M."/>
            <person name="Haft D.H."/>
            <person name="Selengut J.D."/>
            <person name="Sanka R."/>
            <person name="DePew J."/>
            <person name="Purushe J."/>
            <person name="Hartskeerl R.A."/>
            <person name="Ahmed A."/>
            <person name="van der Linden H."/>
            <person name="Goris M.G.A."/>
            <person name="Vinetz J.M."/>
            <person name="Sutton G.G."/>
            <person name="Nierman W.C."/>
            <person name="Fouts D.E."/>
        </authorList>
    </citation>
    <scope>NUCLEOTIDE SEQUENCE [LARGE SCALE GENOMIC DNA]</scope>
    <source>
        <strain evidence="2 3">Sao Paulo</strain>
    </source>
</reference>
<dbReference type="GO" id="GO:0005506">
    <property type="term" value="F:iron ion binding"/>
    <property type="evidence" value="ECO:0007669"/>
    <property type="project" value="UniProtKB-ARBA"/>
</dbReference>
<dbReference type="PANTHER" id="PTHR20883:SF48">
    <property type="entry name" value="ECTOINE DIOXYGENASE"/>
    <property type="match status" value="1"/>
</dbReference>
<dbReference type="RefSeq" id="WP_015677229.1">
    <property type="nucleotide sequence ID" value="NZ_AOGX02000015.1"/>
</dbReference>
<comment type="cofactor">
    <cofactor evidence="1">
        <name>Fe(2+)</name>
        <dbReference type="ChEBI" id="CHEBI:29033"/>
    </cofactor>
</comment>
<dbReference type="InterPro" id="IPR008775">
    <property type="entry name" value="Phytyl_CoA_dOase-like"/>
</dbReference>
<gene>
    <name evidence="2" type="ORF">LEP1GSC202_1497</name>
</gene>
<proteinExistence type="predicted"/>
<dbReference type="Gene3D" id="2.60.120.620">
    <property type="entry name" value="q2cbj1_9rhob like domain"/>
    <property type="match status" value="1"/>
</dbReference>
<name>A0A5E8HEI2_9LEPT</name>
<evidence type="ECO:0000313" key="3">
    <source>
        <dbReference type="Proteomes" id="UP000013996"/>
    </source>
</evidence>
<keyword evidence="2" id="KW-0223">Dioxygenase</keyword>
<dbReference type="Pfam" id="PF05721">
    <property type="entry name" value="PhyH"/>
    <property type="match status" value="1"/>
</dbReference>
<comment type="caution">
    <text evidence="2">The sequence shown here is derived from an EMBL/GenBank/DDBJ whole genome shotgun (WGS) entry which is preliminary data.</text>
</comment>
<keyword evidence="2" id="KW-0560">Oxidoreductase</keyword>
<dbReference type="SUPFAM" id="SSF51197">
    <property type="entry name" value="Clavaminate synthase-like"/>
    <property type="match status" value="1"/>
</dbReference>
<evidence type="ECO:0000313" key="2">
    <source>
        <dbReference type="EMBL" id="EOQ89659.1"/>
    </source>
</evidence>
<dbReference type="AlphaFoldDB" id="A0A5E8HEI2"/>
<dbReference type="GO" id="GO:0016706">
    <property type="term" value="F:2-oxoglutarate-dependent dioxygenase activity"/>
    <property type="evidence" value="ECO:0007669"/>
    <property type="project" value="UniProtKB-ARBA"/>
</dbReference>
<protein>
    <submittedName>
        <fullName evidence="2">Phytanoyl-CoA dioxygenase PhyH</fullName>
    </submittedName>
</protein>